<dbReference type="Proteomes" id="UP000251889">
    <property type="component" value="Unassembled WGS sequence"/>
</dbReference>
<keyword evidence="1" id="KW-0812">Transmembrane</keyword>
<dbReference type="AlphaFoldDB" id="A0A364Y8X0"/>
<comment type="caution">
    <text evidence="2">The sequence shown here is derived from an EMBL/GenBank/DDBJ whole genome shotgun (WGS) entry which is preliminary data.</text>
</comment>
<gene>
    <name evidence="2" type="ORF">DQQ10_07135</name>
</gene>
<evidence type="ECO:0000313" key="2">
    <source>
        <dbReference type="EMBL" id="RAW02300.1"/>
    </source>
</evidence>
<reference evidence="2 3" key="1">
    <citation type="submission" date="2018-06" db="EMBL/GenBank/DDBJ databases">
        <title>Chryseolinea flavus sp. nov., a member of the phylum Bacteroidetes isolated from soil.</title>
        <authorList>
            <person name="Li Y."/>
            <person name="Wang J."/>
        </authorList>
    </citation>
    <scope>NUCLEOTIDE SEQUENCE [LARGE SCALE GENOMIC DNA]</scope>
    <source>
        <strain evidence="2 3">SDU1-6</strain>
    </source>
</reference>
<name>A0A364Y8X0_9BACT</name>
<accession>A0A364Y8X0</accession>
<dbReference type="EMBL" id="QMFY01000002">
    <property type="protein sequence ID" value="RAW02300.1"/>
    <property type="molecule type" value="Genomic_DNA"/>
</dbReference>
<keyword evidence="1" id="KW-0472">Membrane</keyword>
<organism evidence="2 3">
    <name type="scientific">Pseudochryseolinea flava</name>
    <dbReference type="NCBI Taxonomy" id="2059302"/>
    <lineage>
        <taxon>Bacteria</taxon>
        <taxon>Pseudomonadati</taxon>
        <taxon>Bacteroidota</taxon>
        <taxon>Cytophagia</taxon>
        <taxon>Cytophagales</taxon>
        <taxon>Fulvivirgaceae</taxon>
        <taxon>Pseudochryseolinea</taxon>
    </lineage>
</organism>
<feature type="transmembrane region" description="Helical" evidence="1">
    <location>
        <begin position="35"/>
        <end position="53"/>
    </location>
</feature>
<keyword evidence="3" id="KW-1185">Reference proteome</keyword>
<proteinExistence type="predicted"/>
<keyword evidence="1" id="KW-1133">Transmembrane helix</keyword>
<feature type="transmembrane region" description="Helical" evidence="1">
    <location>
        <begin position="139"/>
        <end position="158"/>
    </location>
</feature>
<sequence length="171" mass="18814">MNVVFHATAAMGIVVLITDTQRLGNKPTLTNVTPTALFAFTIGVVSHGALDFIPHCYPVNSKVDVITGLAMILFSTWIVHSYYRPIVGLTCLGAILPDVVDLGPKIIDKQLNLGLQLPGNIFPWHWHTYSGSLYNGECAVSSLNHLLLFVTVGMIFWARRTDVKVMLRHGD</sequence>
<evidence type="ECO:0000313" key="3">
    <source>
        <dbReference type="Proteomes" id="UP000251889"/>
    </source>
</evidence>
<dbReference type="RefSeq" id="WP_112746123.1">
    <property type="nucleotide sequence ID" value="NZ_QMFY01000002.1"/>
</dbReference>
<protein>
    <submittedName>
        <fullName evidence="2">Uncharacterized protein</fullName>
    </submittedName>
</protein>
<feature type="transmembrane region" description="Helical" evidence="1">
    <location>
        <begin position="65"/>
        <end position="83"/>
    </location>
</feature>
<evidence type="ECO:0000256" key="1">
    <source>
        <dbReference type="SAM" id="Phobius"/>
    </source>
</evidence>
<dbReference type="OrthoDB" id="981244at2"/>